<keyword evidence="3" id="KW-1185">Reference proteome</keyword>
<dbReference type="EMBL" id="ABEU02000001">
    <property type="protein sequence ID" value="PNR61867.1"/>
    <property type="molecule type" value="Genomic_DNA"/>
</dbReference>
<dbReference type="RefSeq" id="XP_024374781.1">
    <property type="nucleotide sequence ID" value="XM_024519013.2"/>
</dbReference>
<dbReference type="EnsemblPlants" id="Pp3c1_6720V3.3">
    <property type="protein sequence ID" value="PAC:32967671.CDS.1"/>
    <property type="gene ID" value="Pp3c1_6720"/>
</dbReference>
<dbReference type="Gramene" id="Pp3c1_6720V3.2">
    <property type="protein sequence ID" value="PAC:32967670.CDS.1"/>
    <property type="gene ID" value="Pp3c1_6720"/>
</dbReference>
<reference evidence="1 3" key="1">
    <citation type="journal article" date="2008" name="Science">
        <title>The Physcomitrella genome reveals evolutionary insights into the conquest of land by plants.</title>
        <authorList>
            <person name="Rensing S."/>
            <person name="Lang D."/>
            <person name="Zimmer A."/>
            <person name="Terry A."/>
            <person name="Salamov A."/>
            <person name="Shapiro H."/>
            <person name="Nishiyama T."/>
            <person name="Perroud P.-F."/>
            <person name="Lindquist E."/>
            <person name="Kamisugi Y."/>
            <person name="Tanahashi T."/>
            <person name="Sakakibara K."/>
            <person name="Fujita T."/>
            <person name="Oishi K."/>
            <person name="Shin-I T."/>
            <person name="Kuroki Y."/>
            <person name="Toyoda A."/>
            <person name="Suzuki Y."/>
            <person name="Hashimoto A."/>
            <person name="Yamaguchi K."/>
            <person name="Sugano A."/>
            <person name="Kohara Y."/>
            <person name="Fujiyama A."/>
            <person name="Anterola A."/>
            <person name="Aoki S."/>
            <person name="Ashton N."/>
            <person name="Barbazuk W.B."/>
            <person name="Barker E."/>
            <person name="Bennetzen J."/>
            <person name="Bezanilla M."/>
            <person name="Blankenship R."/>
            <person name="Cho S.H."/>
            <person name="Dutcher S."/>
            <person name="Estelle M."/>
            <person name="Fawcett J.A."/>
            <person name="Gundlach H."/>
            <person name="Hanada K."/>
            <person name="Heyl A."/>
            <person name="Hicks K.A."/>
            <person name="Hugh J."/>
            <person name="Lohr M."/>
            <person name="Mayer K."/>
            <person name="Melkozernov A."/>
            <person name="Murata T."/>
            <person name="Nelson D."/>
            <person name="Pils B."/>
            <person name="Prigge M."/>
            <person name="Reiss B."/>
            <person name="Renner T."/>
            <person name="Rombauts S."/>
            <person name="Rushton P."/>
            <person name="Sanderfoot A."/>
            <person name="Schween G."/>
            <person name="Shiu S.-H."/>
            <person name="Stueber K."/>
            <person name="Theodoulou F.L."/>
            <person name="Tu H."/>
            <person name="Van de Peer Y."/>
            <person name="Verrier P.J."/>
            <person name="Waters E."/>
            <person name="Wood A."/>
            <person name="Yang L."/>
            <person name="Cove D."/>
            <person name="Cuming A."/>
            <person name="Hasebe M."/>
            <person name="Lucas S."/>
            <person name="Mishler D.B."/>
            <person name="Reski R."/>
            <person name="Grigoriev I."/>
            <person name="Quatrano R.S."/>
            <person name="Boore J.L."/>
        </authorList>
    </citation>
    <scope>NUCLEOTIDE SEQUENCE [LARGE SCALE GENOMIC DNA]</scope>
    <source>
        <strain evidence="2 3">cv. Gransden 2004</strain>
    </source>
</reference>
<dbReference type="EnsemblPlants" id="Pp3c1_6720V3.1">
    <property type="protein sequence ID" value="PAC:32967669.CDS.1"/>
    <property type="gene ID" value="Pp3c1_6720"/>
</dbReference>
<name>A9S032_PHYPA</name>
<dbReference type="AlphaFoldDB" id="A9S032"/>
<dbReference type="HOGENOM" id="CLU_1716317_0_0_1"/>
<dbReference type="OrthoDB" id="10473467at2759"/>
<evidence type="ECO:0000313" key="3">
    <source>
        <dbReference type="Proteomes" id="UP000006727"/>
    </source>
</evidence>
<dbReference type="Proteomes" id="UP000006727">
    <property type="component" value="Chromosome 1"/>
</dbReference>
<organism evidence="1">
    <name type="scientific">Physcomitrium patens</name>
    <name type="common">Spreading-leaved earth moss</name>
    <name type="synonym">Physcomitrella patens</name>
    <dbReference type="NCBI Taxonomy" id="3218"/>
    <lineage>
        <taxon>Eukaryota</taxon>
        <taxon>Viridiplantae</taxon>
        <taxon>Streptophyta</taxon>
        <taxon>Embryophyta</taxon>
        <taxon>Bryophyta</taxon>
        <taxon>Bryophytina</taxon>
        <taxon>Bryopsida</taxon>
        <taxon>Funariidae</taxon>
        <taxon>Funariales</taxon>
        <taxon>Funariaceae</taxon>
        <taxon>Physcomitrium</taxon>
    </lineage>
</organism>
<reference evidence="1 3" key="2">
    <citation type="journal article" date="2018" name="Plant J.">
        <title>The Physcomitrella patens chromosome-scale assembly reveals moss genome structure and evolution.</title>
        <authorList>
            <person name="Lang D."/>
            <person name="Ullrich K.K."/>
            <person name="Murat F."/>
            <person name="Fuchs J."/>
            <person name="Jenkins J."/>
            <person name="Haas F.B."/>
            <person name="Piednoel M."/>
            <person name="Gundlach H."/>
            <person name="Van Bel M."/>
            <person name="Meyberg R."/>
            <person name="Vives C."/>
            <person name="Morata J."/>
            <person name="Symeonidi A."/>
            <person name="Hiss M."/>
            <person name="Muchero W."/>
            <person name="Kamisugi Y."/>
            <person name="Saleh O."/>
            <person name="Blanc G."/>
            <person name="Decker E.L."/>
            <person name="van Gessel N."/>
            <person name="Grimwood J."/>
            <person name="Hayes R.D."/>
            <person name="Graham S.W."/>
            <person name="Gunter L.E."/>
            <person name="McDaniel S.F."/>
            <person name="Hoernstein S.N.W."/>
            <person name="Larsson A."/>
            <person name="Li F.W."/>
            <person name="Perroud P.F."/>
            <person name="Phillips J."/>
            <person name="Ranjan P."/>
            <person name="Rokshar D.S."/>
            <person name="Rothfels C.J."/>
            <person name="Schneider L."/>
            <person name="Shu S."/>
            <person name="Stevenson D.W."/>
            <person name="Thummler F."/>
            <person name="Tillich M."/>
            <person name="Villarreal Aguilar J.C."/>
            <person name="Widiez T."/>
            <person name="Wong G.K."/>
            <person name="Wymore A."/>
            <person name="Zhang Y."/>
            <person name="Zimmer A.D."/>
            <person name="Quatrano R.S."/>
            <person name="Mayer K.F.X."/>
            <person name="Goodstein D."/>
            <person name="Casacuberta J.M."/>
            <person name="Vandepoele K."/>
            <person name="Reski R."/>
            <person name="Cuming A.C."/>
            <person name="Tuskan G.A."/>
            <person name="Maumus F."/>
            <person name="Salse J."/>
            <person name="Schmutz J."/>
            <person name="Rensing S.A."/>
        </authorList>
    </citation>
    <scope>NUCLEOTIDE SEQUENCE [LARGE SCALE GENOMIC DNA]</scope>
    <source>
        <strain evidence="2 3">cv. Gransden 2004</strain>
    </source>
</reference>
<proteinExistence type="predicted"/>
<dbReference type="EnsemblPlants" id="Pp3c1_6720V3.4">
    <property type="protein sequence ID" value="PAC:32967672.CDS.1"/>
    <property type="gene ID" value="Pp3c1_6720"/>
</dbReference>
<dbReference type="RefSeq" id="XP_073388332.1">
    <property type="nucleotide sequence ID" value="XM_073532231.1"/>
</dbReference>
<dbReference type="EnsemblPlants" id="Pp3c1_6720V3.2">
    <property type="protein sequence ID" value="PAC:32967670.CDS.1"/>
    <property type="gene ID" value="Pp3c1_6720"/>
</dbReference>
<dbReference type="PaxDb" id="3218-PP1S38_371V6.1"/>
<accession>A9S032</accession>
<evidence type="ECO:0000313" key="1">
    <source>
        <dbReference type="EMBL" id="PNR61867.1"/>
    </source>
</evidence>
<dbReference type="Gramene" id="Pp3c1_6720V3.1">
    <property type="protein sequence ID" value="PAC:32967669.CDS.1"/>
    <property type="gene ID" value="Pp3c1_6720"/>
</dbReference>
<evidence type="ECO:0000313" key="2">
    <source>
        <dbReference type="EnsemblPlants" id="PAC:32967669.CDS.1"/>
    </source>
</evidence>
<dbReference type="GeneID" id="112281943"/>
<sequence>MTAKVHDQDMDQDFAEIDMILEQAQLELHKDRCRNRKLRRNMNLSVIPENFAHVPSNEATLPPASLDVLQPDFGIREGHKRPNHRLQVLSCIAPMRWLRAYMSCVMAAHDGNYDVRRAVKGCSMMSGPDFAFSPARPPQHQVGYGD</sequence>
<dbReference type="Gramene" id="Pp3c1_6720V3.3">
    <property type="protein sequence ID" value="PAC:32967671.CDS.1"/>
    <property type="gene ID" value="Pp3c1_6720"/>
</dbReference>
<gene>
    <name evidence="2" type="primary">LOC112281943</name>
    <name evidence="1" type="ORF">PHYPA_000291</name>
</gene>
<dbReference type="Gramene" id="Pp3c1_6720V3.4">
    <property type="protein sequence ID" value="PAC:32967672.CDS.1"/>
    <property type="gene ID" value="Pp3c1_6720"/>
</dbReference>
<protein>
    <submittedName>
        <fullName evidence="1 2">Uncharacterized protein</fullName>
    </submittedName>
</protein>
<reference evidence="2" key="3">
    <citation type="submission" date="2020-12" db="UniProtKB">
        <authorList>
            <consortium name="EnsemblPlants"/>
        </authorList>
    </citation>
    <scope>IDENTIFICATION</scope>
</reference>